<accession>A0ABT2BA75</accession>
<reference evidence="2 3" key="1">
    <citation type="submission" date="2022-08" db="EMBL/GenBank/DDBJ databases">
        <authorList>
            <person name="Somphong A."/>
            <person name="Phongsopitanun W."/>
        </authorList>
    </citation>
    <scope>NUCLEOTIDE SEQUENCE [LARGE SCALE GENOMIC DNA]</scope>
    <source>
        <strain evidence="2 3">LP11</strain>
    </source>
</reference>
<feature type="transmembrane region" description="Helical" evidence="1">
    <location>
        <begin position="90"/>
        <end position="109"/>
    </location>
</feature>
<sequence>MSARRARTLVEEIEGHLLLTTARGEGRAAGERVAAQLGRLTDSQRDELERHVETAYLTLARTSWQRTAERAEELRRLYDDRYRALRLRLVAWYVLGCAALAATALLVVAA</sequence>
<protein>
    <submittedName>
        <fullName evidence="2">Uncharacterized protein</fullName>
    </submittedName>
</protein>
<name>A0ABT2BA75_9ACTN</name>
<keyword evidence="3" id="KW-1185">Reference proteome</keyword>
<evidence type="ECO:0000313" key="3">
    <source>
        <dbReference type="Proteomes" id="UP001205612"/>
    </source>
</evidence>
<comment type="caution">
    <text evidence="2">The sequence shown here is derived from an EMBL/GenBank/DDBJ whole genome shotgun (WGS) entry which is preliminary data.</text>
</comment>
<dbReference type="EMBL" id="JANUGP010000032">
    <property type="protein sequence ID" value="MCS0605424.1"/>
    <property type="molecule type" value="Genomic_DNA"/>
</dbReference>
<keyword evidence="1" id="KW-0472">Membrane</keyword>
<evidence type="ECO:0000313" key="2">
    <source>
        <dbReference type="EMBL" id="MCS0605424.1"/>
    </source>
</evidence>
<keyword evidence="1" id="KW-1133">Transmembrane helix</keyword>
<proteinExistence type="predicted"/>
<keyword evidence="1" id="KW-0812">Transmembrane</keyword>
<dbReference type="Proteomes" id="UP001205612">
    <property type="component" value="Unassembled WGS sequence"/>
</dbReference>
<organism evidence="2 3">
    <name type="scientific">Streptomyces pyxinicus</name>
    <dbReference type="NCBI Taxonomy" id="2970331"/>
    <lineage>
        <taxon>Bacteria</taxon>
        <taxon>Bacillati</taxon>
        <taxon>Actinomycetota</taxon>
        <taxon>Actinomycetes</taxon>
        <taxon>Kitasatosporales</taxon>
        <taxon>Streptomycetaceae</taxon>
        <taxon>Streptomyces</taxon>
    </lineage>
</organism>
<dbReference type="RefSeq" id="WP_258782559.1">
    <property type="nucleotide sequence ID" value="NZ_JANUGP010000032.1"/>
</dbReference>
<evidence type="ECO:0000256" key="1">
    <source>
        <dbReference type="SAM" id="Phobius"/>
    </source>
</evidence>
<gene>
    <name evidence="2" type="ORF">NX794_30095</name>
</gene>